<dbReference type="RefSeq" id="WP_311427678.1">
    <property type="nucleotide sequence ID" value="NZ_JAVRIA010000005.1"/>
</dbReference>
<keyword evidence="11" id="KW-0739">Sodium transport</keyword>
<feature type="transmembrane region" description="Helical" evidence="12">
    <location>
        <begin position="231"/>
        <end position="248"/>
    </location>
</feature>
<keyword evidence="3" id="KW-0813">Transport</keyword>
<evidence type="ECO:0000256" key="1">
    <source>
        <dbReference type="ARBA" id="ARBA00004651"/>
    </source>
</evidence>
<sequence>MDYYLILTALITLSAIFGYINVRFLKLPNTIGLMLITIVYTLIVFGLSYFDDTLLQAEIAFIRQINFKELLLDHMLSFLLFAGAMHTNFQQLKVQRWPILMFSTLGVLVSTFLVGGCVFFLLDIFGLGVPFIYCLLFGALISPTDPIAVLGILKKAGVPKKLETKIVGESLFNDGVGVVIFLTIYQIAFGSGSVEVSEIAKLFGVEVFGGVAFGLLLGWITYRLLKSIDDFDIEVIITLAMVMGGTVLAQKMHISAPLAMVTAGLMVGNDTIRQTAMSETTEIYVDKFWELIDILLNAILFVLIGMEMLVLVYDKNFILVGLLVIPVVLVCRYLSLLLPVNIFKNKLDFVPKTNVIMTWGGLRGGISIALALGLSQDMHRDMFLVITYIVVVFSILVQGLTVGKLVNRILSKNKKTSAN</sequence>
<feature type="transmembrane region" description="Helical" evidence="12">
    <location>
        <begin position="6"/>
        <end position="24"/>
    </location>
</feature>
<evidence type="ECO:0000256" key="10">
    <source>
        <dbReference type="ARBA" id="ARBA00023136"/>
    </source>
</evidence>
<dbReference type="InterPro" id="IPR038770">
    <property type="entry name" value="Na+/solute_symporter_sf"/>
</dbReference>
<evidence type="ECO:0000256" key="7">
    <source>
        <dbReference type="ARBA" id="ARBA00022989"/>
    </source>
</evidence>
<keyword evidence="5" id="KW-1003">Cell membrane</keyword>
<feature type="transmembrane region" description="Helical" evidence="12">
    <location>
        <begin position="318"/>
        <end position="343"/>
    </location>
</feature>
<evidence type="ECO:0000256" key="5">
    <source>
        <dbReference type="ARBA" id="ARBA00022475"/>
    </source>
</evidence>
<feature type="transmembrane region" description="Helical" evidence="12">
    <location>
        <begin position="70"/>
        <end position="87"/>
    </location>
</feature>
<feature type="transmembrane region" description="Helical" evidence="12">
    <location>
        <begin position="382"/>
        <end position="406"/>
    </location>
</feature>
<dbReference type="Gene3D" id="1.20.1530.20">
    <property type="match status" value="1"/>
</dbReference>
<feature type="transmembrane region" description="Helical" evidence="12">
    <location>
        <begin position="128"/>
        <end position="150"/>
    </location>
</feature>
<feature type="transmembrane region" description="Helical" evidence="12">
    <location>
        <begin position="355"/>
        <end position="376"/>
    </location>
</feature>
<feature type="transmembrane region" description="Helical" evidence="12">
    <location>
        <begin position="31"/>
        <end position="50"/>
    </location>
</feature>
<comment type="caution">
    <text evidence="14">The sequence shown here is derived from an EMBL/GenBank/DDBJ whole genome shotgun (WGS) entry which is preliminary data.</text>
</comment>
<keyword evidence="4" id="KW-0050">Antiport</keyword>
<dbReference type="InterPro" id="IPR006153">
    <property type="entry name" value="Cation/H_exchanger_TM"/>
</dbReference>
<feature type="transmembrane region" description="Helical" evidence="12">
    <location>
        <begin position="292"/>
        <end position="312"/>
    </location>
</feature>
<keyword evidence="10 12" id="KW-0472">Membrane</keyword>
<name>A0ABU2YLI1_9FLAO</name>
<keyword evidence="9" id="KW-0406">Ion transport</keyword>
<evidence type="ECO:0000259" key="13">
    <source>
        <dbReference type="Pfam" id="PF00999"/>
    </source>
</evidence>
<evidence type="ECO:0000256" key="9">
    <source>
        <dbReference type="ARBA" id="ARBA00023065"/>
    </source>
</evidence>
<feature type="domain" description="Cation/H+ exchanger transmembrane" evidence="13">
    <location>
        <begin position="13"/>
        <end position="407"/>
    </location>
</feature>
<dbReference type="InterPro" id="IPR018422">
    <property type="entry name" value="Cation/H_exchanger_CPA1"/>
</dbReference>
<dbReference type="PANTHER" id="PTHR10110:SF195">
    <property type="entry name" value="NA(+)_H(+) ANTIPORTER NHAS2"/>
    <property type="match status" value="1"/>
</dbReference>
<feature type="transmembrane region" description="Helical" evidence="12">
    <location>
        <begin position="99"/>
        <end position="122"/>
    </location>
</feature>
<protein>
    <submittedName>
        <fullName evidence="14">Sodium:proton antiporter</fullName>
    </submittedName>
</protein>
<evidence type="ECO:0000256" key="8">
    <source>
        <dbReference type="ARBA" id="ARBA00023053"/>
    </source>
</evidence>
<evidence type="ECO:0000256" key="3">
    <source>
        <dbReference type="ARBA" id="ARBA00022448"/>
    </source>
</evidence>
<keyword evidence="6 12" id="KW-0812">Transmembrane</keyword>
<comment type="similarity">
    <text evidence="2">Belongs to the monovalent cation:proton antiporter 1 (CPA1) transporter (TC 2.A.36) family.</text>
</comment>
<evidence type="ECO:0000256" key="6">
    <source>
        <dbReference type="ARBA" id="ARBA00022692"/>
    </source>
</evidence>
<evidence type="ECO:0000313" key="14">
    <source>
        <dbReference type="EMBL" id="MDT0558912.1"/>
    </source>
</evidence>
<proteinExistence type="inferred from homology"/>
<organism evidence="14 15">
    <name type="scientific">Microcosmobacter mediterraneus</name>
    <dbReference type="NCBI Taxonomy" id="3075607"/>
    <lineage>
        <taxon>Bacteria</taxon>
        <taxon>Pseudomonadati</taxon>
        <taxon>Bacteroidota</taxon>
        <taxon>Flavobacteriia</taxon>
        <taxon>Flavobacteriales</taxon>
        <taxon>Flavobacteriaceae</taxon>
        <taxon>Microcosmobacter</taxon>
    </lineage>
</organism>
<evidence type="ECO:0000256" key="12">
    <source>
        <dbReference type="SAM" id="Phobius"/>
    </source>
</evidence>
<dbReference type="Pfam" id="PF00999">
    <property type="entry name" value="Na_H_Exchanger"/>
    <property type="match status" value="1"/>
</dbReference>
<dbReference type="EMBL" id="JAVRIA010000005">
    <property type="protein sequence ID" value="MDT0558912.1"/>
    <property type="molecule type" value="Genomic_DNA"/>
</dbReference>
<keyword evidence="15" id="KW-1185">Reference proteome</keyword>
<gene>
    <name evidence="14" type="ORF">RM697_09645</name>
</gene>
<feature type="transmembrane region" description="Helical" evidence="12">
    <location>
        <begin position="171"/>
        <end position="188"/>
    </location>
</feature>
<comment type="subcellular location">
    <subcellularLocation>
        <location evidence="1">Cell membrane</location>
        <topology evidence="1">Multi-pass membrane protein</topology>
    </subcellularLocation>
</comment>
<evidence type="ECO:0000256" key="11">
    <source>
        <dbReference type="ARBA" id="ARBA00023201"/>
    </source>
</evidence>
<evidence type="ECO:0000256" key="2">
    <source>
        <dbReference type="ARBA" id="ARBA00007367"/>
    </source>
</evidence>
<reference evidence="14 15" key="1">
    <citation type="submission" date="2023-09" db="EMBL/GenBank/DDBJ databases">
        <authorList>
            <person name="Rey-Velasco X."/>
        </authorList>
    </citation>
    <scope>NUCLEOTIDE SEQUENCE [LARGE SCALE GENOMIC DNA]</scope>
    <source>
        <strain evidence="14 15">W332</strain>
    </source>
</reference>
<dbReference type="Proteomes" id="UP001259492">
    <property type="component" value="Unassembled WGS sequence"/>
</dbReference>
<keyword evidence="7 12" id="KW-1133">Transmembrane helix</keyword>
<dbReference type="PANTHER" id="PTHR10110">
    <property type="entry name" value="SODIUM/HYDROGEN EXCHANGER"/>
    <property type="match status" value="1"/>
</dbReference>
<keyword evidence="8" id="KW-0915">Sodium</keyword>
<evidence type="ECO:0000256" key="4">
    <source>
        <dbReference type="ARBA" id="ARBA00022449"/>
    </source>
</evidence>
<accession>A0ABU2YLI1</accession>
<evidence type="ECO:0000313" key="15">
    <source>
        <dbReference type="Proteomes" id="UP001259492"/>
    </source>
</evidence>
<feature type="transmembrane region" description="Helical" evidence="12">
    <location>
        <begin position="200"/>
        <end position="219"/>
    </location>
</feature>